<evidence type="ECO:0000313" key="1">
    <source>
        <dbReference type="EMBL" id="VAW71941.1"/>
    </source>
</evidence>
<reference evidence="1" key="1">
    <citation type="submission" date="2018-06" db="EMBL/GenBank/DDBJ databases">
        <authorList>
            <person name="Zhirakovskaya E."/>
        </authorList>
    </citation>
    <scope>NUCLEOTIDE SEQUENCE</scope>
</reference>
<proteinExistence type="predicted"/>
<sequence length="122" mass="13579">MTKKLTSFLFAFAISSVLALGSHNLSAAEYPIDKKLEQCDAAFKAMHSKTATREEAAKARVKHLTLMVEIMQNLNDANVKAADEGRPLTPEELSRSVRVMGHLVEMLAKNHMAATPEWSYLY</sequence>
<accession>A0A3B0XWN0</accession>
<name>A0A3B0XWN0_9ZZZZ</name>
<dbReference type="EMBL" id="UOFM01000002">
    <property type="protein sequence ID" value="VAW71941.1"/>
    <property type="molecule type" value="Genomic_DNA"/>
</dbReference>
<dbReference type="AlphaFoldDB" id="A0A3B0XWN0"/>
<gene>
    <name evidence="1" type="ORF">MNBD_GAMMA14-997</name>
</gene>
<organism evidence="1">
    <name type="scientific">hydrothermal vent metagenome</name>
    <dbReference type="NCBI Taxonomy" id="652676"/>
    <lineage>
        <taxon>unclassified sequences</taxon>
        <taxon>metagenomes</taxon>
        <taxon>ecological metagenomes</taxon>
    </lineage>
</organism>
<protein>
    <submittedName>
        <fullName evidence="1">Uncharacterized protein</fullName>
    </submittedName>
</protein>